<protein>
    <recommendedName>
        <fullName evidence="10">HSF-type DNA-binding domain-containing protein</fullName>
    </recommendedName>
</protein>
<evidence type="ECO:0000256" key="9">
    <source>
        <dbReference type="SAM" id="MobiDB-lite"/>
    </source>
</evidence>
<sequence length="345" mass="39336">MGEEETSSLPTLSPPAQQTPAITPFLLKLYDVLESSSHSSLIQWTNGGDCFQVLKPTEFAHRVLPNYYKHNNFSSFVRQLNQYGFRKVDKEKWLFHHPYFKKGRKDLLSKIGRRKNSLRNKTAGKQASWMDVQQSSTSQTSLDRMSAGSWWNKEGEYVDKPMGTTWTTTTATPMEQDSRSVMDGIYRELISCKERQQKLSFLIQLDEHKLESLEKQLWCMKKWISEFAPHLWNGCHIVDRKSPEGGVSSSSSSSSHGGKPRQLVDSRLLPGRFDEILQLEQDDGISRGYPPKGSCPQRVELEPLSEQESVGEYKEWLWRLDGKGIDMSSLSGTSGGNSECSNELW</sequence>
<reference evidence="11 12" key="1">
    <citation type="submission" date="2022-07" db="EMBL/GenBank/DDBJ databases">
        <title>Genome-wide signatures of adaptation to extreme environments.</title>
        <authorList>
            <person name="Cho C.H."/>
            <person name="Yoon H.S."/>
        </authorList>
    </citation>
    <scope>NUCLEOTIDE SEQUENCE [LARGE SCALE GENOMIC DNA]</scope>
    <source>
        <strain evidence="11 12">108.79 E11</strain>
    </source>
</reference>
<feature type="domain" description="HSF-type DNA-binding" evidence="10">
    <location>
        <begin position="64"/>
        <end position="88"/>
    </location>
</feature>
<keyword evidence="7" id="KW-0539">Nucleus</keyword>
<dbReference type="PROSITE" id="PS00434">
    <property type="entry name" value="HSF_DOMAIN"/>
    <property type="match status" value="1"/>
</dbReference>
<evidence type="ECO:0000256" key="6">
    <source>
        <dbReference type="ARBA" id="ARBA00023163"/>
    </source>
</evidence>
<dbReference type="InterPro" id="IPR036390">
    <property type="entry name" value="WH_DNA-bd_sf"/>
</dbReference>
<evidence type="ECO:0000256" key="2">
    <source>
        <dbReference type="ARBA" id="ARBA00011233"/>
    </source>
</evidence>
<organism evidence="11 12">
    <name type="scientific">Galdieria yellowstonensis</name>
    <dbReference type="NCBI Taxonomy" id="3028027"/>
    <lineage>
        <taxon>Eukaryota</taxon>
        <taxon>Rhodophyta</taxon>
        <taxon>Bangiophyceae</taxon>
        <taxon>Galdieriales</taxon>
        <taxon>Galdieriaceae</taxon>
        <taxon>Galdieria</taxon>
    </lineage>
</organism>
<dbReference type="GO" id="GO:0043565">
    <property type="term" value="F:sequence-specific DNA binding"/>
    <property type="evidence" value="ECO:0007669"/>
    <property type="project" value="InterPro"/>
</dbReference>
<gene>
    <name evidence="11" type="ORF">GAYE_SCF64G6705</name>
</gene>
<evidence type="ECO:0000259" key="10">
    <source>
        <dbReference type="PROSITE" id="PS00434"/>
    </source>
</evidence>
<name>A0AAV9INB4_9RHOD</name>
<evidence type="ECO:0000256" key="4">
    <source>
        <dbReference type="ARBA" id="ARBA00023015"/>
    </source>
</evidence>
<keyword evidence="3" id="KW-0597">Phosphoprotein</keyword>
<proteinExistence type="inferred from homology"/>
<comment type="similarity">
    <text evidence="8">Belongs to the HSF family.</text>
</comment>
<evidence type="ECO:0000313" key="11">
    <source>
        <dbReference type="EMBL" id="KAK4528759.1"/>
    </source>
</evidence>
<comment type="caution">
    <text evidence="11">The sequence shown here is derived from an EMBL/GenBank/DDBJ whole genome shotgun (WGS) entry which is preliminary data.</text>
</comment>
<keyword evidence="12" id="KW-1185">Reference proteome</keyword>
<keyword evidence="6" id="KW-0804">Transcription</keyword>
<dbReference type="GO" id="GO:0003700">
    <property type="term" value="F:DNA-binding transcription factor activity"/>
    <property type="evidence" value="ECO:0007669"/>
    <property type="project" value="InterPro"/>
</dbReference>
<dbReference type="Pfam" id="PF00447">
    <property type="entry name" value="HSF_DNA-bind"/>
    <property type="match status" value="1"/>
</dbReference>
<dbReference type="PRINTS" id="PR00056">
    <property type="entry name" value="HSFDOMAIN"/>
</dbReference>
<feature type="region of interest" description="Disordered" evidence="9">
    <location>
        <begin position="243"/>
        <end position="264"/>
    </location>
</feature>
<dbReference type="FunFam" id="1.10.10.10:FF:000037">
    <property type="entry name" value="Heat stress transcription factor B-4"/>
    <property type="match status" value="1"/>
</dbReference>
<dbReference type="EMBL" id="JANCYU010000069">
    <property type="protein sequence ID" value="KAK4528759.1"/>
    <property type="molecule type" value="Genomic_DNA"/>
</dbReference>
<dbReference type="SMART" id="SM00415">
    <property type="entry name" value="HSF"/>
    <property type="match status" value="1"/>
</dbReference>
<dbReference type="Proteomes" id="UP001300502">
    <property type="component" value="Unassembled WGS sequence"/>
</dbReference>
<dbReference type="PANTHER" id="PTHR10015">
    <property type="entry name" value="HEAT SHOCK TRANSCRIPTION FACTOR"/>
    <property type="match status" value="1"/>
</dbReference>
<evidence type="ECO:0000256" key="5">
    <source>
        <dbReference type="ARBA" id="ARBA00023125"/>
    </source>
</evidence>
<comment type="subunit">
    <text evidence="2">Homotrimer.</text>
</comment>
<dbReference type="AlphaFoldDB" id="A0AAV9INB4"/>
<evidence type="ECO:0000256" key="1">
    <source>
        <dbReference type="ARBA" id="ARBA00004123"/>
    </source>
</evidence>
<evidence type="ECO:0000256" key="7">
    <source>
        <dbReference type="ARBA" id="ARBA00023242"/>
    </source>
</evidence>
<evidence type="ECO:0000256" key="3">
    <source>
        <dbReference type="ARBA" id="ARBA00022553"/>
    </source>
</evidence>
<keyword evidence="4" id="KW-0805">Transcription regulation</keyword>
<comment type="subcellular location">
    <subcellularLocation>
        <location evidence="1">Nucleus</location>
    </subcellularLocation>
</comment>
<dbReference type="SUPFAM" id="SSF46785">
    <property type="entry name" value="Winged helix' DNA-binding domain"/>
    <property type="match status" value="1"/>
</dbReference>
<accession>A0AAV9INB4</accession>
<keyword evidence="5" id="KW-0238">DNA-binding</keyword>
<dbReference type="InterPro" id="IPR000232">
    <property type="entry name" value="HSF_DNA-bd"/>
</dbReference>
<evidence type="ECO:0000313" key="12">
    <source>
        <dbReference type="Proteomes" id="UP001300502"/>
    </source>
</evidence>
<dbReference type="PANTHER" id="PTHR10015:SF427">
    <property type="entry name" value="HEAT SHOCK FACTOR PROTEIN"/>
    <property type="match status" value="1"/>
</dbReference>
<dbReference type="InterPro" id="IPR036388">
    <property type="entry name" value="WH-like_DNA-bd_sf"/>
</dbReference>
<dbReference type="Gene3D" id="1.10.10.10">
    <property type="entry name" value="Winged helix-like DNA-binding domain superfamily/Winged helix DNA-binding domain"/>
    <property type="match status" value="1"/>
</dbReference>
<evidence type="ECO:0000256" key="8">
    <source>
        <dbReference type="RuleBase" id="RU004020"/>
    </source>
</evidence>
<dbReference type="GO" id="GO:0005634">
    <property type="term" value="C:nucleus"/>
    <property type="evidence" value="ECO:0007669"/>
    <property type="project" value="UniProtKB-SubCell"/>
</dbReference>